<evidence type="ECO:0000313" key="3">
    <source>
        <dbReference type="Proteomes" id="UP001642487"/>
    </source>
</evidence>
<name>A0ABP0Z1I6_9ROSI</name>
<evidence type="ECO:0008006" key="4">
    <source>
        <dbReference type="Google" id="ProtNLM"/>
    </source>
</evidence>
<dbReference type="Pfam" id="PF01535">
    <property type="entry name" value="PPR"/>
    <property type="match status" value="1"/>
</dbReference>
<sequence length="216" mass="23802">MAVPPSLQHISPTLSTKNLIATATAKTSATTSSPQHPCLALLDTCSSISELKQIHAQLLRTGPFFDPFTASKIVAFSSLDRTGSGSLHYACTVFSQISNPTPFTYNSTIPGFSIKNLPHDAVLFCRQMLVDGLLPDRFTFPSLFKATEDLSLGKQLHCHSMKFGFASDACVQNTDVFDKMLNRNVVSWATMVGAHAQWDQPEKGIELFEMMWRLKT</sequence>
<accession>A0ABP0Z1I6</accession>
<evidence type="ECO:0000313" key="2">
    <source>
        <dbReference type="EMBL" id="CAK9326609.1"/>
    </source>
</evidence>
<organism evidence="2 3">
    <name type="scientific">Citrullus colocynthis</name>
    <name type="common">colocynth</name>
    <dbReference type="NCBI Taxonomy" id="252529"/>
    <lineage>
        <taxon>Eukaryota</taxon>
        <taxon>Viridiplantae</taxon>
        <taxon>Streptophyta</taxon>
        <taxon>Embryophyta</taxon>
        <taxon>Tracheophyta</taxon>
        <taxon>Spermatophyta</taxon>
        <taxon>Magnoliopsida</taxon>
        <taxon>eudicotyledons</taxon>
        <taxon>Gunneridae</taxon>
        <taxon>Pentapetalae</taxon>
        <taxon>rosids</taxon>
        <taxon>fabids</taxon>
        <taxon>Cucurbitales</taxon>
        <taxon>Cucurbitaceae</taxon>
        <taxon>Benincaseae</taxon>
        <taxon>Citrullus</taxon>
    </lineage>
</organism>
<evidence type="ECO:0000256" key="1">
    <source>
        <dbReference type="ARBA" id="ARBA00022737"/>
    </source>
</evidence>
<dbReference type="EMBL" id="OZ021741">
    <property type="protein sequence ID" value="CAK9326609.1"/>
    <property type="molecule type" value="Genomic_DNA"/>
</dbReference>
<keyword evidence="3" id="KW-1185">Reference proteome</keyword>
<dbReference type="InterPro" id="IPR046960">
    <property type="entry name" value="PPR_At4g14850-like_plant"/>
</dbReference>
<dbReference type="PANTHER" id="PTHR47926">
    <property type="entry name" value="PENTATRICOPEPTIDE REPEAT-CONTAINING PROTEIN"/>
    <property type="match status" value="1"/>
</dbReference>
<dbReference type="InterPro" id="IPR011990">
    <property type="entry name" value="TPR-like_helical_dom_sf"/>
</dbReference>
<proteinExistence type="predicted"/>
<dbReference type="InterPro" id="IPR002885">
    <property type="entry name" value="PPR_rpt"/>
</dbReference>
<dbReference type="Proteomes" id="UP001642487">
    <property type="component" value="Chromosome 7"/>
</dbReference>
<reference evidence="2 3" key="1">
    <citation type="submission" date="2024-03" db="EMBL/GenBank/DDBJ databases">
        <authorList>
            <person name="Gkanogiannis A."/>
            <person name="Becerra Lopez-Lavalle L."/>
        </authorList>
    </citation>
    <scope>NUCLEOTIDE SEQUENCE [LARGE SCALE GENOMIC DNA]</scope>
</reference>
<dbReference type="NCBIfam" id="TIGR00756">
    <property type="entry name" value="PPR"/>
    <property type="match status" value="1"/>
</dbReference>
<protein>
    <recommendedName>
        <fullName evidence="4">Pentatricopeptide repeat-containing protein</fullName>
    </recommendedName>
</protein>
<dbReference type="Gene3D" id="1.25.40.10">
    <property type="entry name" value="Tetratricopeptide repeat domain"/>
    <property type="match status" value="1"/>
</dbReference>
<keyword evidence="1" id="KW-0677">Repeat</keyword>
<gene>
    <name evidence="2" type="ORF">CITCOLO1_LOCUS18963</name>
</gene>